<proteinExistence type="predicted"/>
<dbReference type="PROSITE" id="PS50077">
    <property type="entry name" value="HEAT_REPEAT"/>
    <property type="match status" value="4"/>
</dbReference>
<evidence type="ECO:0000313" key="3">
    <source>
        <dbReference type="EMBL" id="KAK2962101.1"/>
    </source>
</evidence>
<comment type="caution">
    <text evidence="3">The sequence shown here is derived from an EMBL/GenBank/DDBJ whole genome shotgun (WGS) entry which is preliminary data.</text>
</comment>
<dbReference type="EMBL" id="JARBJD010000012">
    <property type="protein sequence ID" value="KAK2962101.1"/>
    <property type="molecule type" value="Genomic_DNA"/>
</dbReference>
<dbReference type="InterPro" id="IPR051023">
    <property type="entry name" value="PP2A_Regulatory_Subunit_A"/>
</dbReference>
<keyword evidence="4" id="KW-1185">Reference proteome</keyword>
<dbReference type="Gene3D" id="1.25.10.10">
    <property type="entry name" value="Leucine-rich Repeat Variant"/>
    <property type="match status" value="1"/>
</dbReference>
<sequence>MTTGSRSPATDSSSDDPLSIPLLLGDLRVDVYDYKVSCAKRLGMIAIAIGPERTRKELLTLLPDYFDVEDEILSYIAEELGTMIPFIGGQEYYPSLVSPLEKLCLIEDMAVSQKATQSLQLLIQASTAPELSDTYMEMLNHLSAGEWFTGKVAAASLIPHVFKQFPSTKPELVKILNTLAKDQTPMVRETVGKSLETPIPYLTREDLNTIVIPLLTTLYKDDLDVVRLVCVQPCPLLATLIPPEDVNQHIAPIIRDLSADKAWRVRQSVADHLDQWIQQCPSTIKLDALNIWIKLVKDDECEVRLSALSKLLIIAPVIFQLPPLDQAFSKEFSSIARSLFNDDVLRVREMIAKTIVQLAPHFGKMRTTTELVPLVKEFLNKEDTPEVKLALLQNMNVLLELLEPAQIDDLLHSQLDALAYNRQWRIREAMLKLIPQLVKQMPREFFNQNLLKVSLGLLGDSVFNVRATACQNMQELTKILGSQWAVQMLVPNVSKLATEKHYLYRMTTLLAVSSLAPAFNPEELEEHLLPIALRFSTDTVPNLRFNLCKCLAAIRPYLRSEAAIGKVKQTLEHLQNDKDKDVKYHAQKALTEYK</sequence>
<dbReference type="InterPro" id="IPR011989">
    <property type="entry name" value="ARM-like"/>
</dbReference>
<name>A0ABQ9YE86_9EUKA</name>
<feature type="repeat" description="HEAT" evidence="2">
    <location>
        <begin position="450"/>
        <end position="488"/>
    </location>
</feature>
<dbReference type="InterPro" id="IPR016024">
    <property type="entry name" value="ARM-type_fold"/>
</dbReference>
<evidence type="ECO:0000313" key="4">
    <source>
        <dbReference type="Proteomes" id="UP001281761"/>
    </source>
</evidence>
<dbReference type="InterPro" id="IPR021133">
    <property type="entry name" value="HEAT_type_2"/>
</dbReference>
<dbReference type="PANTHER" id="PTHR10648">
    <property type="entry name" value="SERINE/THREONINE-PROTEIN PHOSPHATASE PP2A 65 KDA REGULATORY SUBUNIT"/>
    <property type="match status" value="1"/>
</dbReference>
<feature type="repeat" description="HEAT" evidence="2">
    <location>
        <begin position="371"/>
        <end position="410"/>
    </location>
</feature>
<feature type="repeat" description="HEAT" evidence="2">
    <location>
        <begin position="489"/>
        <end position="527"/>
    </location>
</feature>
<dbReference type="SUPFAM" id="SSF48371">
    <property type="entry name" value="ARM repeat"/>
    <property type="match status" value="1"/>
</dbReference>
<dbReference type="PANTHER" id="PTHR10648:SF4">
    <property type="entry name" value="PROTEIN PHOSPHATASE 2 (FORMERLY 2A), REGULATORY SUBUNIT A, BETA ISOFORM-RELATED"/>
    <property type="match status" value="1"/>
</dbReference>
<evidence type="ECO:0000256" key="2">
    <source>
        <dbReference type="PROSITE-ProRule" id="PRU00103"/>
    </source>
</evidence>
<dbReference type="Proteomes" id="UP001281761">
    <property type="component" value="Unassembled WGS sequence"/>
</dbReference>
<protein>
    <submittedName>
        <fullName evidence="3">Serine/threonine-protein phosphatase 2A 65 kDa regulatory subunit A beta</fullName>
    </submittedName>
</protein>
<keyword evidence="1" id="KW-0677">Repeat</keyword>
<organism evidence="3 4">
    <name type="scientific">Blattamonas nauphoetae</name>
    <dbReference type="NCBI Taxonomy" id="2049346"/>
    <lineage>
        <taxon>Eukaryota</taxon>
        <taxon>Metamonada</taxon>
        <taxon>Preaxostyla</taxon>
        <taxon>Oxymonadida</taxon>
        <taxon>Blattamonas</taxon>
    </lineage>
</organism>
<accession>A0ABQ9YE86</accession>
<evidence type="ECO:0000256" key="1">
    <source>
        <dbReference type="ARBA" id="ARBA00022737"/>
    </source>
</evidence>
<gene>
    <name evidence="3" type="ORF">BLNAU_2761</name>
</gene>
<feature type="repeat" description="HEAT" evidence="2">
    <location>
        <begin position="211"/>
        <end position="249"/>
    </location>
</feature>
<reference evidence="3 4" key="1">
    <citation type="journal article" date="2022" name="bioRxiv">
        <title>Genomics of Preaxostyla Flagellates Illuminates Evolutionary Transitions and the Path Towards Mitochondrial Loss.</title>
        <authorList>
            <person name="Novak L.V.F."/>
            <person name="Treitli S.C."/>
            <person name="Pyrih J."/>
            <person name="Halakuc P."/>
            <person name="Pipaliya S.V."/>
            <person name="Vacek V."/>
            <person name="Brzon O."/>
            <person name="Soukal P."/>
            <person name="Eme L."/>
            <person name="Dacks J.B."/>
            <person name="Karnkowska A."/>
            <person name="Elias M."/>
            <person name="Hampl V."/>
        </authorList>
    </citation>
    <scope>NUCLEOTIDE SEQUENCE [LARGE SCALE GENOMIC DNA]</scope>
    <source>
        <strain evidence="3">NAU3</strain>
        <tissue evidence="3">Gut</tissue>
    </source>
</reference>